<comment type="caution">
    <text evidence="3">The sequence shown here is derived from an EMBL/GenBank/DDBJ whole genome shotgun (WGS) entry which is preliminary data.</text>
</comment>
<dbReference type="GO" id="GO:0043565">
    <property type="term" value="F:sequence-specific DNA binding"/>
    <property type="evidence" value="ECO:0007669"/>
    <property type="project" value="InterPro"/>
</dbReference>
<feature type="domain" description="Insertion element IS150 protein InsJ-like helix-turn-helix" evidence="2">
    <location>
        <begin position="13"/>
        <end position="52"/>
    </location>
</feature>
<sequence length="170" mass="20243">MSRKNKSYPAELKYQAVADYLSGAGSLRAICKKYKIGNKKRLQDWIKLYNSHKELKCYTGGSRMTKGRDTTYEERIAFVKECIENGYNYTEISEKYKVGYQQIYTWVQKYKKDGEDALKDRRGRHKKDYKPQTEEERLKLEVATLKRQLYLSQMEIDVLKKLQELERGNR</sequence>
<dbReference type="Proteomes" id="UP000251281">
    <property type="component" value="Unassembled WGS sequence"/>
</dbReference>
<dbReference type="InterPro" id="IPR036388">
    <property type="entry name" value="WH-like_DNA-bd_sf"/>
</dbReference>
<comment type="similarity">
    <text evidence="1">Belongs to the IS150/IS1296 orfA family.</text>
</comment>
<gene>
    <name evidence="3" type="ORF">C4N24_13625</name>
</gene>
<dbReference type="AlphaFoldDB" id="A0A329U0C4"/>
<reference evidence="3 4" key="1">
    <citation type="submission" date="2018-02" db="EMBL/GenBank/DDBJ databases">
        <title>Complete genome sequencing of Faecalibacterium prausnitzii strains isolated from the human gut.</title>
        <authorList>
            <person name="Fitzgerald B.C."/>
            <person name="Shkoporov A.N."/>
            <person name="Ross P.R."/>
            <person name="Hill C."/>
        </authorList>
    </citation>
    <scope>NUCLEOTIDE SEQUENCE [LARGE SCALE GENOMIC DNA]</scope>
    <source>
        <strain evidence="3 4">APC923/51-1</strain>
    </source>
</reference>
<proteinExistence type="inferred from homology"/>
<dbReference type="InterPro" id="IPR052057">
    <property type="entry name" value="IS150/IS1296_orfA-like"/>
</dbReference>
<dbReference type="Gene3D" id="1.10.10.10">
    <property type="entry name" value="Winged helix-like DNA-binding domain superfamily/Winged helix DNA-binding domain"/>
    <property type="match status" value="2"/>
</dbReference>
<dbReference type="PANTHER" id="PTHR33795:SF1">
    <property type="entry name" value="INSERTION ELEMENT IS150 PROTEIN INSJ"/>
    <property type="match status" value="1"/>
</dbReference>
<protein>
    <submittedName>
        <fullName evidence="3">Transposase</fullName>
    </submittedName>
</protein>
<evidence type="ECO:0000256" key="1">
    <source>
        <dbReference type="ARBA" id="ARBA00038232"/>
    </source>
</evidence>
<name>A0A329U0C4_9FIRM</name>
<dbReference type="EMBL" id="PRLD01000020">
    <property type="protein sequence ID" value="RAW54935.1"/>
    <property type="molecule type" value="Genomic_DNA"/>
</dbReference>
<organism evidence="3 4">
    <name type="scientific">Faecalibacterium prausnitzii</name>
    <dbReference type="NCBI Taxonomy" id="853"/>
    <lineage>
        <taxon>Bacteria</taxon>
        <taxon>Bacillati</taxon>
        <taxon>Bacillota</taxon>
        <taxon>Clostridia</taxon>
        <taxon>Eubacteriales</taxon>
        <taxon>Oscillospiraceae</taxon>
        <taxon>Faecalibacterium</taxon>
    </lineage>
</organism>
<dbReference type="InterPro" id="IPR055247">
    <property type="entry name" value="InsJ-like_HTH"/>
</dbReference>
<dbReference type="PANTHER" id="PTHR33795">
    <property type="entry name" value="INSERTION ELEMENT IS150 PROTEIN INSJ"/>
    <property type="match status" value="1"/>
</dbReference>
<dbReference type="Pfam" id="PF13518">
    <property type="entry name" value="HTH_28"/>
    <property type="match status" value="2"/>
</dbReference>
<evidence type="ECO:0000313" key="3">
    <source>
        <dbReference type="EMBL" id="RAW54935.1"/>
    </source>
</evidence>
<dbReference type="SUPFAM" id="SSF48295">
    <property type="entry name" value="TrpR-like"/>
    <property type="match status" value="2"/>
</dbReference>
<dbReference type="InterPro" id="IPR010921">
    <property type="entry name" value="Trp_repressor/repl_initiator"/>
</dbReference>
<accession>A0A329U0C4</accession>
<evidence type="ECO:0000259" key="2">
    <source>
        <dbReference type="Pfam" id="PF13518"/>
    </source>
</evidence>
<feature type="domain" description="Insertion element IS150 protein InsJ-like helix-turn-helix" evidence="2">
    <location>
        <begin position="74"/>
        <end position="124"/>
    </location>
</feature>
<evidence type="ECO:0000313" key="4">
    <source>
        <dbReference type="Proteomes" id="UP000251281"/>
    </source>
</evidence>